<keyword evidence="1" id="KW-0472">Membrane</keyword>
<dbReference type="Proteomes" id="UP000051160">
    <property type="component" value="Unassembled WGS sequence"/>
</dbReference>
<protein>
    <submittedName>
        <fullName evidence="2">Uncharacterized protein</fullName>
    </submittedName>
</protein>
<accession>A0A0R1LYM8</accession>
<feature type="transmembrane region" description="Helical" evidence="1">
    <location>
        <begin position="33"/>
        <end position="51"/>
    </location>
</feature>
<feature type="transmembrane region" description="Helical" evidence="1">
    <location>
        <begin position="88"/>
        <end position="107"/>
    </location>
</feature>
<dbReference type="EMBL" id="AZEE01000027">
    <property type="protein sequence ID" value="KRK98739.1"/>
    <property type="molecule type" value="Genomic_DNA"/>
</dbReference>
<dbReference type="RefSeq" id="WP_056947213.1">
    <property type="nucleotide sequence ID" value="NZ_AZEE01000027.1"/>
</dbReference>
<organism evidence="2 3">
    <name type="scientific">Secundilactobacillus odoratitofui DSM 19909 = JCM 15043</name>
    <dbReference type="NCBI Taxonomy" id="1423776"/>
    <lineage>
        <taxon>Bacteria</taxon>
        <taxon>Bacillati</taxon>
        <taxon>Bacillota</taxon>
        <taxon>Bacilli</taxon>
        <taxon>Lactobacillales</taxon>
        <taxon>Lactobacillaceae</taxon>
        <taxon>Secundilactobacillus</taxon>
    </lineage>
</organism>
<evidence type="ECO:0000313" key="3">
    <source>
        <dbReference type="Proteomes" id="UP000051160"/>
    </source>
</evidence>
<keyword evidence="3" id="KW-1185">Reference proteome</keyword>
<dbReference type="PATRIC" id="fig|1423776.4.peg.480"/>
<evidence type="ECO:0000313" key="2">
    <source>
        <dbReference type="EMBL" id="KRK98739.1"/>
    </source>
</evidence>
<gene>
    <name evidence="2" type="ORF">FD04_GL000475</name>
</gene>
<dbReference type="OrthoDB" id="5233at2"/>
<dbReference type="AlphaFoldDB" id="A0A0R1LYM8"/>
<sequence>MQNPFDGDNNEGPNGLPVPPNYATVTKADNGDIRIGKVGFSFTAFIFDFWVPIFRGDWYNFFCIAGIELGVGMGFYSIHFTNIQVQASWYSLVELALKLLWGFWYNYMYFRHLFNRGYQPATQRSKDVLANKGYLPKWLK</sequence>
<name>A0A0R1LYM8_9LACO</name>
<comment type="caution">
    <text evidence="2">The sequence shown here is derived from an EMBL/GenBank/DDBJ whole genome shotgun (WGS) entry which is preliminary data.</text>
</comment>
<reference evidence="2 3" key="1">
    <citation type="journal article" date="2015" name="Genome Announc.">
        <title>Expanding the biotechnology potential of lactobacilli through comparative genomics of 213 strains and associated genera.</title>
        <authorList>
            <person name="Sun Z."/>
            <person name="Harris H.M."/>
            <person name="McCann A."/>
            <person name="Guo C."/>
            <person name="Argimon S."/>
            <person name="Zhang W."/>
            <person name="Yang X."/>
            <person name="Jeffery I.B."/>
            <person name="Cooney J.C."/>
            <person name="Kagawa T.F."/>
            <person name="Liu W."/>
            <person name="Song Y."/>
            <person name="Salvetti E."/>
            <person name="Wrobel A."/>
            <person name="Rasinkangas P."/>
            <person name="Parkhill J."/>
            <person name="Rea M.C."/>
            <person name="O'Sullivan O."/>
            <person name="Ritari J."/>
            <person name="Douillard F.P."/>
            <person name="Paul Ross R."/>
            <person name="Yang R."/>
            <person name="Briner A.E."/>
            <person name="Felis G.E."/>
            <person name="de Vos W.M."/>
            <person name="Barrangou R."/>
            <person name="Klaenhammer T.R."/>
            <person name="Caufield P.W."/>
            <person name="Cui Y."/>
            <person name="Zhang H."/>
            <person name="O'Toole P.W."/>
        </authorList>
    </citation>
    <scope>NUCLEOTIDE SEQUENCE [LARGE SCALE GENOMIC DNA]</scope>
    <source>
        <strain evidence="2 3">DSM 19909</strain>
    </source>
</reference>
<evidence type="ECO:0000256" key="1">
    <source>
        <dbReference type="SAM" id="Phobius"/>
    </source>
</evidence>
<proteinExistence type="predicted"/>
<dbReference type="STRING" id="1423776.FD04_GL000475"/>
<feature type="transmembrane region" description="Helical" evidence="1">
    <location>
        <begin position="58"/>
        <end position="76"/>
    </location>
</feature>
<keyword evidence="1" id="KW-1133">Transmembrane helix</keyword>
<keyword evidence="1" id="KW-0812">Transmembrane</keyword>